<name>A0ACC1TFJ8_9APHY</name>
<gene>
    <name evidence="1" type="ORF">NM688_g81</name>
</gene>
<keyword evidence="2" id="KW-1185">Reference proteome</keyword>
<evidence type="ECO:0000313" key="1">
    <source>
        <dbReference type="EMBL" id="KAJ3559859.1"/>
    </source>
</evidence>
<reference evidence="1" key="1">
    <citation type="submission" date="2022-07" db="EMBL/GenBank/DDBJ databases">
        <title>Genome Sequence of Phlebia brevispora.</title>
        <authorList>
            <person name="Buettner E."/>
        </authorList>
    </citation>
    <scope>NUCLEOTIDE SEQUENCE</scope>
    <source>
        <strain evidence="1">MPL23</strain>
    </source>
</reference>
<sequence>MFASVHQEPKKMSSHAISICSVFSPEAEESNPAEVALAAIDTFMQRTGITIHGVRCDPAGTVDQRVRDIVKTWDIDSSYADKFYACLEAGVSIAISAYGHTPIDTQVHIAVYTLLTICVDELIMDAVDIEEFMDRLKSGAPQRHPLLHHLAENLFAMPEYFPTFASKTIVLATIDFVNFTLFDKQTENIPIDRSARGFVEYKRKKNGIAEAYSYFIWDKSVFPDILSYVQSLPETVLYLNYVNDIFSFYKEELTGDTANYVHGRAVSTGKAVSEALSDIVDDVVAAVESARSIVQGEAEKEMLERFFAGYVVFHFISARYRLRDLTGTSFTVHIPLSYNRPDAKDNVFIHYAPSQDGGDGIRAVTVAKRSKLNTAVPITDTHHSPQTRSLVQSEMTTGNIFLDVFRNFQALQNMLEIAAAPTNQRDDRFSPSSPYFSLQYGGLEVRYKRAALCSPLLGIFHLLVPPIAYSADTMVAFDEPLHVATDWFALYCAAFLSGEPEAVAATFLTDGWLRDALTFTWDTRSLEGREKITSYLSDKLTANKLYGLKISNEDYFRPASFQLGPRRGVSFGYSFETSIAWGRGFVQLFLEENTGRWKAQVVSTIITDLKGHEEPGRQNYEEFVGGRTWSEYRAEYETKVQSDPSVIIIGAGQLGVQVAARFKQMNISTLVVERNDRVGDNWRNRYDSLALHTHPEHHQLLYQPTPLNWPKWPPRDRVADMLETYAIIQELPIWTRSYPVGRPTYHHEEKRWTIVISHDGQDVELHPAHIVLATGTLGAPRIPSMSNRDAFGGIVAHSSAYKNPAPFKGKQVVVVGSGQSACDICEDLARAGIPVTMIQRSPTHVSARDWTIGKFAESAYPLGVPVEVSDFKVSSIPRGYLCKLGLSKPAMQEMLAAQATLHAKLRKAGVMLNLEKPQMVLWWERLGGYWLDKGAADLFASGAIKVKAGVEPAAYTPTGIRLSDGSELRADAIVFATGYVNIREVNKTLFGAHVIDKTSTVWGMDEEGEPCGSYRPSGYPGLWYASGAFNDARYMSKYLALQIKAMTLGLNRG</sequence>
<organism evidence="1 2">
    <name type="scientific">Phlebia brevispora</name>
    <dbReference type="NCBI Taxonomy" id="194682"/>
    <lineage>
        <taxon>Eukaryota</taxon>
        <taxon>Fungi</taxon>
        <taxon>Dikarya</taxon>
        <taxon>Basidiomycota</taxon>
        <taxon>Agaricomycotina</taxon>
        <taxon>Agaricomycetes</taxon>
        <taxon>Polyporales</taxon>
        <taxon>Meruliaceae</taxon>
        <taxon>Phlebia</taxon>
    </lineage>
</organism>
<protein>
    <submittedName>
        <fullName evidence="1">Uncharacterized protein</fullName>
    </submittedName>
</protein>
<proteinExistence type="predicted"/>
<dbReference type="Proteomes" id="UP001148662">
    <property type="component" value="Unassembled WGS sequence"/>
</dbReference>
<evidence type="ECO:0000313" key="2">
    <source>
        <dbReference type="Proteomes" id="UP001148662"/>
    </source>
</evidence>
<comment type="caution">
    <text evidence="1">The sequence shown here is derived from an EMBL/GenBank/DDBJ whole genome shotgun (WGS) entry which is preliminary data.</text>
</comment>
<accession>A0ACC1TFJ8</accession>
<dbReference type="EMBL" id="JANHOG010000006">
    <property type="protein sequence ID" value="KAJ3559859.1"/>
    <property type="molecule type" value="Genomic_DNA"/>
</dbReference>